<dbReference type="WBParaSite" id="Hba_02132">
    <property type="protein sequence ID" value="Hba_02132"/>
    <property type="gene ID" value="Hba_02132"/>
</dbReference>
<dbReference type="AlphaFoldDB" id="A0A1I7WBT2"/>
<evidence type="ECO:0000256" key="1">
    <source>
        <dbReference type="SAM" id="SignalP"/>
    </source>
</evidence>
<feature type="chain" id="PRO_5009310556" evidence="1">
    <location>
        <begin position="23"/>
        <end position="62"/>
    </location>
</feature>
<feature type="signal peptide" evidence="1">
    <location>
        <begin position="1"/>
        <end position="22"/>
    </location>
</feature>
<dbReference type="Proteomes" id="UP000095283">
    <property type="component" value="Unplaced"/>
</dbReference>
<evidence type="ECO:0000313" key="3">
    <source>
        <dbReference type="WBParaSite" id="Hba_02132"/>
    </source>
</evidence>
<evidence type="ECO:0000313" key="2">
    <source>
        <dbReference type="Proteomes" id="UP000095283"/>
    </source>
</evidence>
<name>A0A1I7WBT2_HETBA</name>
<sequence>MMCYRLEISLFVIAWILCNCFSERQHSVTLENALSIAPFWRETTALVNSNFLNISRQSIDKR</sequence>
<reference evidence="3" key="1">
    <citation type="submission" date="2016-11" db="UniProtKB">
        <authorList>
            <consortium name="WormBaseParasite"/>
        </authorList>
    </citation>
    <scope>IDENTIFICATION</scope>
</reference>
<proteinExistence type="predicted"/>
<protein>
    <submittedName>
        <fullName evidence="3">Secreted protein</fullName>
    </submittedName>
</protein>
<accession>A0A1I7WBT2</accession>
<organism evidence="2 3">
    <name type="scientific">Heterorhabditis bacteriophora</name>
    <name type="common">Entomopathogenic nematode worm</name>
    <dbReference type="NCBI Taxonomy" id="37862"/>
    <lineage>
        <taxon>Eukaryota</taxon>
        <taxon>Metazoa</taxon>
        <taxon>Ecdysozoa</taxon>
        <taxon>Nematoda</taxon>
        <taxon>Chromadorea</taxon>
        <taxon>Rhabditida</taxon>
        <taxon>Rhabditina</taxon>
        <taxon>Rhabditomorpha</taxon>
        <taxon>Strongyloidea</taxon>
        <taxon>Heterorhabditidae</taxon>
        <taxon>Heterorhabditis</taxon>
    </lineage>
</organism>
<keyword evidence="1" id="KW-0732">Signal</keyword>
<keyword evidence="2" id="KW-1185">Reference proteome</keyword>